<organism evidence="12 13">
    <name type="scientific">Microbacterium deminutum</name>
    <dbReference type="NCBI Taxonomy" id="344164"/>
    <lineage>
        <taxon>Bacteria</taxon>
        <taxon>Bacillati</taxon>
        <taxon>Actinomycetota</taxon>
        <taxon>Actinomycetes</taxon>
        <taxon>Micrococcales</taxon>
        <taxon>Microbacteriaceae</taxon>
        <taxon>Microbacterium</taxon>
    </lineage>
</organism>
<keyword evidence="3 11" id="KW-0050">Antiport</keyword>
<feature type="transmembrane region" description="Helical" evidence="11">
    <location>
        <begin position="251"/>
        <end position="271"/>
    </location>
</feature>
<dbReference type="EMBL" id="BAAAOG010000003">
    <property type="protein sequence ID" value="GAA1958203.1"/>
    <property type="molecule type" value="Genomic_DNA"/>
</dbReference>
<feature type="transmembrane region" description="Helical" evidence="11">
    <location>
        <begin position="87"/>
        <end position="107"/>
    </location>
</feature>
<dbReference type="NCBIfam" id="TIGR00773">
    <property type="entry name" value="NhaA"/>
    <property type="match status" value="1"/>
</dbReference>
<evidence type="ECO:0000256" key="7">
    <source>
        <dbReference type="ARBA" id="ARBA00023053"/>
    </source>
</evidence>
<keyword evidence="2 11" id="KW-0813">Transport</keyword>
<evidence type="ECO:0000256" key="1">
    <source>
        <dbReference type="ARBA" id="ARBA00004429"/>
    </source>
</evidence>
<sequence>MSLLRSARFPAIVLLVAAALGLIVANSPWGPAVAHFMHEEVGIPGVFELSVSHWIQDGLLAIFFFLVAIELQFELTSGQLNSARKAIQPAIAAAGGVIVPIAIYLSITAGSDAVTGWPIPTATDIAFALGVFAIFGRGLPPRLRIFLLALAIIDDLVGIVFIAVVFTTGIHLGLDAAAAVTVILFGVLSRRLETRARVPIAVVLVVLAITTWVLVLQSGVHATIAGVALGLAMAQRPALRTRHALEPWVNGIVLPLFAFSAALVAIPAVSLGELSPAFWGVLVGLPVGKVVGISVFGWISLRIGTRDGSPRLAFADLLAAGALGGIGFTVSLLLSELAFAGKPQIRDQAVLGVIAGSVISVIVAAILVSLRAAHHRRLAVVVEAS</sequence>
<feature type="transmembrane region" description="Helical" evidence="11">
    <location>
        <begin position="349"/>
        <end position="370"/>
    </location>
</feature>
<feature type="transmembrane region" description="Helical" evidence="11">
    <location>
        <begin position="58"/>
        <end position="75"/>
    </location>
</feature>
<comment type="caution">
    <text evidence="12">The sequence shown here is derived from an EMBL/GenBank/DDBJ whole genome shotgun (WGS) entry which is preliminary data.</text>
</comment>
<evidence type="ECO:0000256" key="9">
    <source>
        <dbReference type="ARBA" id="ARBA00023136"/>
    </source>
</evidence>
<proteinExistence type="inferred from homology"/>
<dbReference type="Gene3D" id="1.20.1530.10">
    <property type="entry name" value="Na+/H+ antiporter like domain"/>
    <property type="match status" value="1"/>
</dbReference>
<comment type="similarity">
    <text evidence="11">Belongs to the NhaA Na(+)/H(+) (TC 2.A.33) antiporter family.</text>
</comment>
<evidence type="ECO:0000313" key="13">
    <source>
        <dbReference type="Proteomes" id="UP001499933"/>
    </source>
</evidence>
<keyword evidence="7 11" id="KW-0915">Sodium</keyword>
<name>A0ABN2QUI3_9MICO</name>
<evidence type="ECO:0000256" key="2">
    <source>
        <dbReference type="ARBA" id="ARBA00022448"/>
    </source>
</evidence>
<evidence type="ECO:0000256" key="11">
    <source>
        <dbReference type="HAMAP-Rule" id="MF_01844"/>
    </source>
</evidence>
<protein>
    <recommendedName>
        <fullName evidence="11">Na(+)/H(+) antiporter NhaA</fullName>
    </recommendedName>
    <alternativeName>
        <fullName evidence="11">Sodium/proton antiporter NhaA</fullName>
    </alternativeName>
</protein>
<reference evidence="12 13" key="1">
    <citation type="journal article" date="2019" name="Int. J. Syst. Evol. Microbiol.">
        <title>The Global Catalogue of Microorganisms (GCM) 10K type strain sequencing project: providing services to taxonomists for standard genome sequencing and annotation.</title>
        <authorList>
            <consortium name="The Broad Institute Genomics Platform"/>
            <consortium name="The Broad Institute Genome Sequencing Center for Infectious Disease"/>
            <person name="Wu L."/>
            <person name="Ma J."/>
        </authorList>
    </citation>
    <scope>NUCLEOTIDE SEQUENCE [LARGE SCALE GENOMIC DNA]</scope>
    <source>
        <strain evidence="12 13">JCM 14901</strain>
    </source>
</reference>
<feature type="transmembrane region" description="Helical" evidence="11">
    <location>
        <begin position="172"/>
        <end position="189"/>
    </location>
</feature>
<feature type="transmembrane region" description="Helical" evidence="11">
    <location>
        <begin position="313"/>
        <end position="334"/>
    </location>
</feature>
<comment type="subcellular location">
    <subcellularLocation>
        <location evidence="1">Cell inner membrane</location>
        <topology evidence="1">Multi-pass membrane protein</topology>
    </subcellularLocation>
    <subcellularLocation>
        <location evidence="11">Cell membrane</location>
        <topology evidence="11">Multi-pass membrane protein</topology>
    </subcellularLocation>
</comment>
<keyword evidence="9 11" id="KW-0472">Membrane</keyword>
<evidence type="ECO:0000256" key="10">
    <source>
        <dbReference type="ARBA" id="ARBA00023201"/>
    </source>
</evidence>
<comment type="catalytic activity">
    <reaction evidence="11">
        <text>Na(+)(in) + 2 H(+)(out) = Na(+)(out) + 2 H(+)(in)</text>
        <dbReference type="Rhea" id="RHEA:29251"/>
        <dbReference type="ChEBI" id="CHEBI:15378"/>
        <dbReference type="ChEBI" id="CHEBI:29101"/>
    </reaction>
</comment>
<evidence type="ECO:0000256" key="6">
    <source>
        <dbReference type="ARBA" id="ARBA00022989"/>
    </source>
</evidence>
<keyword evidence="6 11" id="KW-1133">Transmembrane helix</keyword>
<evidence type="ECO:0000256" key="4">
    <source>
        <dbReference type="ARBA" id="ARBA00022475"/>
    </source>
</evidence>
<evidence type="ECO:0000256" key="8">
    <source>
        <dbReference type="ARBA" id="ARBA00023065"/>
    </source>
</evidence>
<dbReference type="PANTHER" id="PTHR30341:SF0">
    <property type="entry name" value="NA(+)_H(+) ANTIPORTER NHAA"/>
    <property type="match status" value="1"/>
</dbReference>
<feature type="transmembrane region" description="Helical" evidence="11">
    <location>
        <begin position="146"/>
        <end position="166"/>
    </location>
</feature>
<dbReference type="Pfam" id="PF06965">
    <property type="entry name" value="Na_H_antiport_1"/>
    <property type="match status" value="1"/>
</dbReference>
<comment type="function">
    <text evidence="11">Na(+)/H(+) antiporter that extrudes sodium in exchange for external protons.</text>
</comment>
<dbReference type="PANTHER" id="PTHR30341">
    <property type="entry name" value="SODIUM ION/PROTON ANTIPORTER NHAA-RELATED"/>
    <property type="match status" value="1"/>
</dbReference>
<feature type="transmembrane region" description="Helical" evidence="11">
    <location>
        <begin position="220"/>
        <end position="239"/>
    </location>
</feature>
<feature type="transmembrane region" description="Helical" evidence="11">
    <location>
        <begin position="277"/>
        <end position="301"/>
    </location>
</feature>
<feature type="transmembrane region" description="Helical" evidence="11">
    <location>
        <begin position="196"/>
        <end position="214"/>
    </location>
</feature>
<dbReference type="RefSeq" id="WP_344094213.1">
    <property type="nucleotide sequence ID" value="NZ_BAAAOG010000003.1"/>
</dbReference>
<evidence type="ECO:0000313" key="12">
    <source>
        <dbReference type="EMBL" id="GAA1958203.1"/>
    </source>
</evidence>
<evidence type="ECO:0000256" key="5">
    <source>
        <dbReference type="ARBA" id="ARBA00022692"/>
    </source>
</evidence>
<dbReference type="HAMAP" id="MF_01844">
    <property type="entry name" value="NhaA"/>
    <property type="match status" value="1"/>
</dbReference>
<keyword evidence="5 11" id="KW-0812">Transmembrane</keyword>
<keyword evidence="10 11" id="KW-0739">Sodium transport</keyword>
<evidence type="ECO:0000256" key="3">
    <source>
        <dbReference type="ARBA" id="ARBA00022449"/>
    </source>
</evidence>
<accession>A0ABN2QUI3</accession>
<feature type="transmembrane region" description="Helical" evidence="11">
    <location>
        <begin position="119"/>
        <end position="139"/>
    </location>
</feature>
<dbReference type="Proteomes" id="UP001499933">
    <property type="component" value="Unassembled WGS sequence"/>
</dbReference>
<keyword evidence="4 11" id="KW-1003">Cell membrane</keyword>
<dbReference type="InterPro" id="IPR023171">
    <property type="entry name" value="Na/H_antiporter_dom_sf"/>
</dbReference>
<keyword evidence="13" id="KW-1185">Reference proteome</keyword>
<gene>
    <name evidence="11 12" type="primary">nhaA</name>
    <name evidence="12" type="ORF">GCM10009776_20650</name>
</gene>
<keyword evidence="8 11" id="KW-0406">Ion transport</keyword>
<dbReference type="InterPro" id="IPR004670">
    <property type="entry name" value="NhaA"/>
</dbReference>